<keyword evidence="1" id="KW-1133">Transmembrane helix</keyword>
<feature type="transmembrane region" description="Helical" evidence="1">
    <location>
        <begin position="143"/>
        <end position="161"/>
    </location>
</feature>
<protein>
    <submittedName>
        <fullName evidence="2">Uncharacterized protein</fullName>
    </submittedName>
</protein>
<dbReference type="PANTHER" id="PTHR39074">
    <property type="entry name" value="AGAP007547-PA"/>
    <property type="match status" value="1"/>
</dbReference>
<keyword evidence="3" id="KW-1185">Reference proteome</keyword>
<comment type="caution">
    <text evidence="2">The sequence shown here is derived from an EMBL/GenBank/DDBJ whole genome shotgun (WGS) entry which is preliminary data.</text>
</comment>
<dbReference type="PANTHER" id="PTHR39074:SF1">
    <property type="entry name" value="AGAP007547-PA"/>
    <property type="match status" value="1"/>
</dbReference>
<evidence type="ECO:0000313" key="3">
    <source>
        <dbReference type="Proteomes" id="UP000749559"/>
    </source>
</evidence>
<feature type="transmembrane region" description="Helical" evidence="1">
    <location>
        <begin position="12"/>
        <end position="34"/>
    </location>
</feature>
<proteinExistence type="predicted"/>
<keyword evidence="1" id="KW-0812">Transmembrane</keyword>
<dbReference type="OrthoDB" id="341421at2759"/>
<feature type="transmembrane region" description="Helical" evidence="1">
    <location>
        <begin position="173"/>
        <end position="191"/>
    </location>
</feature>
<organism evidence="2 3">
    <name type="scientific">Owenia fusiformis</name>
    <name type="common">Polychaete worm</name>
    <dbReference type="NCBI Taxonomy" id="6347"/>
    <lineage>
        <taxon>Eukaryota</taxon>
        <taxon>Metazoa</taxon>
        <taxon>Spiralia</taxon>
        <taxon>Lophotrochozoa</taxon>
        <taxon>Annelida</taxon>
        <taxon>Polychaeta</taxon>
        <taxon>Sedentaria</taxon>
        <taxon>Canalipalpata</taxon>
        <taxon>Sabellida</taxon>
        <taxon>Oweniida</taxon>
        <taxon>Oweniidae</taxon>
        <taxon>Owenia</taxon>
    </lineage>
</organism>
<gene>
    <name evidence="2" type="ORF">OFUS_LOCUS6573</name>
</gene>
<feature type="transmembrane region" description="Helical" evidence="1">
    <location>
        <begin position="244"/>
        <end position="260"/>
    </location>
</feature>
<dbReference type="AlphaFoldDB" id="A0A8S4NEJ1"/>
<reference evidence="2" key="1">
    <citation type="submission" date="2022-03" db="EMBL/GenBank/DDBJ databases">
        <authorList>
            <person name="Martin C."/>
        </authorList>
    </citation>
    <scope>NUCLEOTIDE SEQUENCE</scope>
</reference>
<name>A0A8S4NEJ1_OWEFU</name>
<keyword evidence="1" id="KW-0472">Membrane</keyword>
<evidence type="ECO:0000313" key="2">
    <source>
        <dbReference type="EMBL" id="CAH1779802.1"/>
    </source>
</evidence>
<feature type="transmembrane region" description="Helical" evidence="1">
    <location>
        <begin position="79"/>
        <end position="98"/>
    </location>
</feature>
<feature type="transmembrane region" description="Helical" evidence="1">
    <location>
        <begin position="105"/>
        <end position="123"/>
    </location>
</feature>
<dbReference type="Proteomes" id="UP000749559">
    <property type="component" value="Unassembled WGS sequence"/>
</dbReference>
<evidence type="ECO:0000256" key="1">
    <source>
        <dbReference type="SAM" id="Phobius"/>
    </source>
</evidence>
<dbReference type="EMBL" id="CAIIXF020000003">
    <property type="protein sequence ID" value="CAH1779802.1"/>
    <property type="molecule type" value="Genomic_DNA"/>
</dbReference>
<accession>A0A8S4NEJ1</accession>
<feature type="transmembrane region" description="Helical" evidence="1">
    <location>
        <begin position="211"/>
        <end position="232"/>
    </location>
</feature>
<sequence>MAFRKNGYCVGALIGYCALVIIPVVHLAVVYSYWSEKAYVDTEQCTCSCWDTIFKGSYETHFSGYKHIYINVTSNTLKIWMLTMLAVLCLYESIKYVVKLTYKGTIRITMLAAFVSSIYPHYYTWWSFLNYWNDEFYDQWNHQVFFSTTELASTIVTLLLLNTEDKHEIRYRILLLLIMINVGVIHILTAGTDQLFVNVVAGEWHQKTRDLGFLIGDIVSIAAAFLEIGFITRHRPLRECIKDEDAFISCLFIIFMWFLASRL</sequence>